<keyword evidence="3" id="KW-1185">Reference proteome</keyword>
<reference evidence="2 3" key="1">
    <citation type="submission" date="2015-07" db="EMBL/GenBank/DDBJ databases">
        <title>The genome of Habropoda laboriosa.</title>
        <authorList>
            <person name="Pan H."/>
            <person name="Kapheim K."/>
        </authorList>
    </citation>
    <scope>NUCLEOTIDE SEQUENCE [LARGE SCALE GENOMIC DNA]</scope>
    <source>
        <strain evidence="2">0110345459</strain>
    </source>
</reference>
<gene>
    <name evidence="2" type="ORF">WH47_12219</name>
</gene>
<evidence type="ECO:0000259" key="1">
    <source>
        <dbReference type="Pfam" id="PF17906"/>
    </source>
</evidence>
<feature type="non-terminal residue" evidence="2">
    <location>
        <position position="1"/>
    </location>
</feature>
<organism evidence="2 3">
    <name type="scientific">Habropoda laboriosa</name>
    <dbReference type="NCBI Taxonomy" id="597456"/>
    <lineage>
        <taxon>Eukaryota</taxon>
        <taxon>Metazoa</taxon>
        <taxon>Ecdysozoa</taxon>
        <taxon>Arthropoda</taxon>
        <taxon>Hexapoda</taxon>
        <taxon>Insecta</taxon>
        <taxon>Pterygota</taxon>
        <taxon>Neoptera</taxon>
        <taxon>Endopterygota</taxon>
        <taxon>Hymenoptera</taxon>
        <taxon>Apocrita</taxon>
        <taxon>Aculeata</taxon>
        <taxon>Apoidea</taxon>
        <taxon>Anthophila</taxon>
        <taxon>Apidae</taxon>
        <taxon>Habropoda</taxon>
    </lineage>
</organism>
<feature type="domain" description="Mos1 transposase HTH" evidence="1">
    <location>
        <begin position="1"/>
        <end position="28"/>
    </location>
</feature>
<protein>
    <recommendedName>
        <fullName evidence="1">Mos1 transposase HTH domain-containing protein</fullName>
    </recommendedName>
</protein>
<evidence type="ECO:0000313" key="3">
    <source>
        <dbReference type="Proteomes" id="UP000053825"/>
    </source>
</evidence>
<dbReference type="Pfam" id="PF17906">
    <property type="entry name" value="HTH_48"/>
    <property type="match status" value="1"/>
</dbReference>
<proteinExistence type="predicted"/>
<evidence type="ECO:0000313" key="2">
    <source>
        <dbReference type="EMBL" id="KOC67889.1"/>
    </source>
</evidence>
<dbReference type="Proteomes" id="UP000053825">
    <property type="component" value="Unassembled WGS sequence"/>
</dbReference>
<dbReference type="InterPro" id="IPR041426">
    <property type="entry name" value="Mos1_HTH"/>
</dbReference>
<dbReference type="EMBL" id="KQ414618">
    <property type="protein sequence ID" value="KOC67889.1"/>
    <property type="molecule type" value="Genomic_DNA"/>
</dbReference>
<accession>A0A0L7RAL3</accession>
<dbReference type="Gene3D" id="1.10.10.1450">
    <property type="match status" value="1"/>
</dbReference>
<name>A0A0L7RAL3_9HYME</name>
<sequence length="63" mass="7482">KNICDVYGENAVNKRTIQKWIERFNSGDFNVESKKKTKWQAKGDRRKIVLNKIQSTQLERLQT</sequence>
<dbReference type="AlphaFoldDB" id="A0A0L7RAL3"/>